<protein>
    <recommendedName>
        <fullName evidence="15 16">Type III pantothenate kinase</fullName>
        <ecNumber evidence="6 16">2.7.1.33</ecNumber>
    </recommendedName>
    <alternativeName>
        <fullName evidence="16">PanK-III</fullName>
    </alternativeName>
    <alternativeName>
        <fullName evidence="16">Pantothenic acid kinase</fullName>
    </alternativeName>
</protein>
<name>A0A369UMJ8_9GAMM</name>
<dbReference type="PANTHER" id="PTHR34265">
    <property type="entry name" value="TYPE III PANTOTHENATE KINASE"/>
    <property type="match status" value="1"/>
</dbReference>
<accession>A0A369UMJ8</accession>
<comment type="similarity">
    <text evidence="14 16">Belongs to the type III pantothenate kinase family.</text>
</comment>
<feature type="binding site" evidence="16">
    <location>
        <position position="179"/>
    </location>
    <ligand>
        <name>substrate</name>
    </ligand>
</feature>
<evidence type="ECO:0000256" key="1">
    <source>
        <dbReference type="ARBA" id="ARBA00001206"/>
    </source>
</evidence>
<comment type="catalytic activity">
    <reaction evidence="1 16">
        <text>(R)-pantothenate + ATP = (R)-4'-phosphopantothenate + ADP + H(+)</text>
        <dbReference type="Rhea" id="RHEA:16373"/>
        <dbReference type="ChEBI" id="CHEBI:10986"/>
        <dbReference type="ChEBI" id="CHEBI:15378"/>
        <dbReference type="ChEBI" id="CHEBI:29032"/>
        <dbReference type="ChEBI" id="CHEBI:30616"/>
        <dbReference type="ChEBI" id="CHEBI:456216"/>
        <dbReference type="EC" id="2.7.1.33"/>
    </reaction>
</comment>
<dbReference type="SUPFAM" id="SSF53067">
    <property type="entry name" value="Actin-like ATPase domain"/>
    <property type="match status" value="2"/>
</dbReference>
<evidence type="ECO:0000256" key="6">
    <source>
        <dbReference type="ARBA" id="ARBA00012102"/>
    </source>
</evidence>
<evidence type="ECO:0000256" key="11">
    <source>
        <dbReference type="ARBA" id="ARBA00022840"/>
    </source>
</evidence>
<comment type="cofactor">
    <cofactor evidence="2">
        <name>K(+)</name>
        <dbReference type="ChEBI" id="CHEBI:29103"/>
    </cofactor>
</comment>
<evidence type="ECO:0000256" key="2">
    <source>
        <dbReference type="ARBA" id="ARBA00001958"/>
    </source>
</evidence>
<comment type="function">
    <text evidence="16">Catalyzes the phosphorylation of pantothenate (Pan), the first step in CoA biosynthesis.</text>
</comment>
<dbReference type="Proteomes" id="UP000253782">
    <property type="component" value="Unassembled WGS sequence"/>
</dbReference>
<dbReference type="AlphaFoldDB" id="A0A369UMJ8"/>
<dbReference type="HAMAP" id="MF_01274">
    <property type="entry name" value="Pantothen_kinase_3"/>
    <property type="match status" value="1"/>
</dbReference>
<comment type="subunit">
    <text evidence="5 16">Homodimer.</text>
</comment>
<dbReference type="CDD" id="cd24015">
    <property type="entry name" value="ASKHA_NBD_PanK-III"/>
    <property type="match status" value="1"/>
</dbReference>
<dbReference type="EMBL" id="QQAH01000008">
    <property type="protein sequence ID" value="RDD81992.1"/>
    <property type="molecule type" value="Genomic_DNA"/>
</dbReference>
<feature type="active site" description="Proton acceptor" evidence="16">
    <location>
        <position position="105"/>
    </location>
</feature>
<evidence type="ECO:0000256" key="4">
    <source>
        <dbReference type="ARBA" id="ARBA00005225"/>
    </source>
</evidence>
<evidence type="ECO:0000256" key="13">
    <source>
        <dbReference type="ARBA" id="ARBA00022993"/>
    </source>
</evidence>
<dbReference type="GO" id="GO:0004594">
    <property type="term" value="F:pantothenate kinase activity"/>
    <property type="evidence" value="ECO:0007669"/>
    <property type="project" value="UniProtKB-UniRule"/>
</dbReference>
<dbReference type="GO" id="GO:0015937">
    <property type="term" value="P:coenzyme A biosynthetic process"/>
    <property type="evidence" value="ECO:0007669"/>
    <property type="project" value="UniProtKB-UniRule"/>
</dbReference>
<dbReference type="NCBIfam" id="TIGR00671">
    <property type="entry name" value="baf"/>
    <property type="match status" value="1"/>
</dbReference>
<feature type="binding site" evidence="16">
    <location>
        <position position="96"/>
    </location>
    <ligand>
        <name>substrate</name>
    </ligand>
</feature>
<sequence>MSPSRLLLDLGNTRLKWVLQSASVEVARGAVAWSDDVGTILADDWRGLPAPQQVWGASVVDAAREALVASIISTRYAQSAYWLRTPAEACGVRNAYAEPERLGVDRFLAMVAAYDQGRAPCVLVGVGTALTLDALAADGRHLGGLIAPGPQLMQQSLLGATARVRPERPGLVLDAADNTADAVASGCWQAAAALVERFMARMTPKLGGAMAINLGGGDAEQLLPLLTQPAQLLPDGVLRGLAVWANAHTSAMSSP</sequence>
<keyword evidence="12 16" id="KW-0630">Potassium</keyword>
<evidence type="ECO:0000313" key="18">
    <source>
        <dbReference type="Proteomes" id="UP000253782"/>
    </source>
</evidence>
<dbReference type="OrthoDB" id="9781305at2"/>
<dbReference type="InterPro" id="IPR043129">
    <property type="entry name" value="ATPase_NBD"/>
</dbReference>
<evidence type="ECO:0000256" key="8">
    <source>
        <dbReference type="ARBA" id="ARBA00022679"/>
    </source>
</evidence>
<comment type="cofactor">
    <cofactor evidence="16">
        <name>NH4(+)</name>
        <dbReference type="ChEBI" id="CHEBI:28938"/>
    </cofactor>
    <cofactor evidence="16">
        <name>K(+)</name>
        <dbReference type="ChEBI" id="CHEBI:29103"/>
    </cofactor>
    <text evidence="16">A monovalent cation. Ammonium or potassium.</text>
</comment>
<keyword evidence="18" id="KW-1185">Reference proteome</keyword>
<feature type="binding site" evidence="16">
    <location>
        <begin position="9"/>
        <end position="16"/>
    </location>
    <ligand>
        <name>ATP</name>
        <dbReference type="ChEBI" id="CHEBI:30616"/>
    </ligand>
</feature>
<dbReference type="RefSeq" id="WP_114845208.1">
    <property type="nucleotide sequence ID" value="NZ_JBHSPE010000008.1"/>
</dbReference>
<evidence type="ECO:0000256" key="7">
    <source>
        <dbReference type="ARBA" id="ARBA00022490"/>
    </source>
</evidence>
<comment type="pathway">
    <text evidence="4 16">Cofactor biosynthesis; coenzyme A biosynthesis; CoA from (R)-pantothenate: step 1/5.</text>
</comment>
<dbReference type="EC" id="2.7.1.33" evidence="6 16"/>
<dbReference type="Gene3D" id="3.30.420.40">
    <property type="match status" value="2"/>
</dbReference>
<proteinExistence type="inferred from homology"/>
<gene>
    <name evidence="16" type="primary">coaX</name>
    <name evidence="17" type="ORF">DVJ77_09395</name>
</gene>
<comment type="subcellular location">
    <subcellularLocation>
        <location evidence="3 16">Cytoplasm</location>
    </subcellularLocation>
</comment>
<dbReference type="UniPathway" id="UPA00241">
    <property type="reaction ID" value="UER00352"/>
</dbReference>
<evidence type="ECO:0000256" key="3">
    <source>
        <dbReference type="ARBA" id="ARBA00004496"/>
    </source>
</evidence>
<comment type="caution">
    <text evidence="16">Lacks conserved residue(s) required for the propagation of feature annotation.</text>
</comment>
<evidence type="ECO:0000313" key="17">
    <source>
        <dbReference type="EMBL" id="RDD81992.1"/>
    </source>
</evidence>
<comment type="caution">
    <text evidence="17">The sequence shown here is derived from an EMBL/GenBank/DDBJ whole genome shotgun (WGS) entry which is preliminary data.</text>
</comment>
<evidence type="ECO:0000256" key="14">
    <source>
        <dbReference type="ARBA" id="ARBA00038036"/>
    </source>
</evidence>
<evidence type="ECO:0000256" key="5">
    <source>
        <dbReference type="ARBA" id="ARBA00011738"/>
    </source>
</evidence>
<evidence type="ECO:0000256" key="12">
    <source>
        <dbReference type="ARBA" id="ARBA00022958"/>
    </source>
</evidence>
<keyword evidence="10 16" id="KW-0418">Kinase</keyword>
<dbReference type="GO" id="GO:0005737">
    <property type="term" value="C:cytoplasm"/>
    <property type="evidence" value="ECO:0007669"/>
    <property type="project" value="UniProtKB-SubCell"/>
</dbReference>
<dbReference type="InterPro" id="IPR004619">
    <property type="entry name" value="Type_III_PanK"/>
</dbReference>
<organism evidence="17 18">
    <name type="scientific">Dyella tabacisoli</name>
    <dbReference type="NCBI Taxonomy" id="2282381"/>
    <lineage>
        <taxon>Bacteria</taxon>
        <taxon>Pseudomonadati</taxon>
        <taxon>Pseudomonadota</taxon>
        <taxon>Gammaproteobacteria</taxon>
        <taxon>Lysobacterales</taxon>
        <taxon>Rhodanobacteraceae</taxon>
        <taxon>Dyella</taxon>
    </lineage>
</organism>
<keyword evidence="11 16" id="KW-0067">ATP-binding</keyword>
<evidence type="ECO:0000256" key="16">
    <source>
        <dbReference type="HAMAP-Rule" id="MF_01274"/>
    </source>
</evidence>
<dbReference type="PANTHER" id="PTHR34265:SF1">
    <property type="entry name" value="TYPE III PANTOTHENATE KINASE"/>
    <property type="match status" value="1"/>
</dbReference>
<keyword evidence="13 16" id="KW-0173">Coenzyme A biosynthesis</keyword>
<evidence type="ECO:0000256" key="15">
    <source>
        <dbReference type="ARBA" id="ARBA00040883"/>
    </source>
</evidence>
<evidence type="ECO:0000256" key="9">
    <source>
        <dbReference type="ARBA" id="ARBA00022741"/>
    </source>
</evidence>
<feature type="binding site" evidence="16">
    <location>
        <position position="128"/>
    </location>
    <ligand>
        <name>ATP</name>
        <dbReference type="ChEBI" id="CHEBI:30616"/>
    </ligand>
</feature>
<keyword evidence="9 16" id="KW-0547">Nucleotide-binding</keyword>
<evidence type="ECO:0000256" key="10">
    <source>
        <dbReference type="ARBA" id="ARBA00022777"/>
    </source>
</evidence>
<feature type="binding site" evidence="16">
    <location>
        <begin position="103"/>
        <end position="106"/>
    </location>
    <ligand>
        <name>substrate</name>
    </ligand>
</feature>
<keyword evidence="7 16" id="KW-0963">Cytoplasm</keyword>
<reference evidence="17 18" key="1">
    <citation type="submission" date="2018-07" db="EMBL/GenBank/DDBJ databases">
        <title>Dyella tabacisoli L4-6T, whole genome shotgun sequence.</title>
        <authorList>
            <person name="Zhou X.-K."/>
            <person name="Li W.-J."/>
            <person name="Duan Y.-Q."/>
        </authorList>
    </citation>
    <scope>NUCLEOTIDE SEQUENCE [LARGE SCALE GENOMIC DNA]</scope>
    <source>
        <strain evidence="17 18">L4-6</strain>
    </source>
</reference>
<dbReference type="GO" id="GO:0005524">
    <property type="term" value="F:ATP binding"/>
    <property type="evidence" value="ECO:0007669"/>
    <property type="project" value="UniProtKB-UniRule"/>
</dbReference>
<keyword evidence="8 16" id="KW-0808">Transferase</keyword>
<dbReference type="Pfam" id="PF03309">
    <property type="entry name" value="Pan_kinase"/>
    <property type="match status" value="1"/>
</dbReference>